<evidence type="ECO:0000313" key="3">
    <source>
        <dbReference type="Proteomes" id="UP001596263"/>
    </source>
</evidence>
<protein>
    <recommendedName>
        <fullName evidence="1">AMP-binding enzyme C-terminal domain-containing protein</fullName>
    </recommendedName>
</protein>
<name>A0ABW0CW62_STRCD</name>
<dbReference type="PANTHER" id="PTHR43767">
    <property type="entry name" value="LONG-CHAIN-FATTY-ACID--COA LIGASE"/>
    <property type="match status" value="1"/>
</dbReference>
<comment type="caution">
    <text evidence="2">The sequence shown here is derived from an EMBL/GenBank/DDBJ whole genome shotgun (WGS) entry which is preliminary data.</text>
</comment>
<keyword evidence="3" id="KW-1185">Reference proteome</keyword>
<dbReference type="Gene3D" id="3.40.50.12780">
    <property type="entry name" value="N-terminal domain of ligase-like"/>
    <property type="match status" value="1"/>
</dbReference>
<dbReference type="InterPro" id="IPR042099">
    <property type="entry name" value="ANL_N_sf"/>
</dbReference>
<sequence>MRRPGSVGRRLLYQHIRIADPDTGAERPAGEVGTILISDPTVFPGYVLGRAVDGHLISAQGKVTDGWLDTGDLGYLDTDGFLHLTGRAKDLIIRGGHNIDPRGIEDALLSHPAVSGAQAVGQPDERAGEAPVAYVTLRDGMVGEDELRAWAAAHVPEPAAAPKAVRVPGALPVTAVGKPHKLALRADAARRVLGEVLGDIEQVAEVSADADSGPVTVTVTLRASAPAGTASEVERRVGAFAVTCRVVGQHPR</sequence>
<dbReference type="EMBL" id="JBHSKM010000046">
    <property type="protein sequence ID" value="MFC5220170.1"/>
    <property type="molecule type" value="Genomic_DNA"/>
</dbReference>
<feature type="domain" description="AMP-binding enzyme C-terminal" evidence="1">
    <location>
        <begin position="104"/>
        <end position="178"/>
    </location>
</feature>
<dbReference type="InterPro" id="IPR025110">
    <property type="entry name" value="AMP-bd_C"/>
</dbReference>
<evidence type="ECO:0000259" key="1">
    <source>
        <dbReference type="Pfam" id="PF13193"/>
    </source>
</evidence>
<dbReference type="Pfam" id="PF13193">
    <property type="entry name" value="AMP-binding_C"/>
    <property type="match status" value="1"/>
</dbReference>
<dbReference type="Proteomes" id="UP001596263">
    <property type="component" value="Unassembled WGS sequence"/>
</dbReference>
<dbReference type="Gene3D" id="3.30.300.30">
    <property type="match status" value="1"/>
</dbReference>
<proteinExistence type="predicted"/>
<dbReference type="SUPFAM" id="SSF56801">
    <property type="entry name" value="Acetyl-CoA synthetase-like"/>
    <property type="match status" value="1"/>
</dbReference>
<evidence type="ECO:0000313" key="2">
    <source>
        <dbReference type="EMBL" id="MFC5220170.1"/>
    </source>
</evidence>
<dbReference type="PANTHER" id="PTHR43767:SF1">
    <property type="entry name" value="NONRIBOSOMAL PEPTIDE SYNTHASE PES1 (EUROFUNG)-RELATED"/>
    <property type="match status" value="1"/>
</dbReference>
<organism evidence="2 3">
    <name type="scientific">Streptomyces coerulescens</name>
    <dbReference type="NCBI Taxonomy" id="29304"/>
    <lineage>
        <taxon>Bacteria</taxon>
        <taxon>Bacillati</taxon>
        <taxon>Actinomycetota</taxon>
        <taxon>Actinomycetes</taxon>
        <taxon>Kitasatosporales</taxon>
        <taxon>Streptomycetaceae</taxon>
        <taxon>Streptomyces</taxon>
    </lineage>
</organism>
<reference evidence="3" key="1">
    <citation type="journal article" date="2019" name="Int. J. Syst. Evol. Microbiol.">
        <title>The Global Catalogue of Microorganisms (GCM) 10K type strain sequencing project: providing services to taxonomists for standard genome sequencing and annotation.</title>
        <authorList>
            <consortium name="The Broad Institute Genomics Platform"/>
            <consortium name="The Broad Institute Genome Sequencing Center for Infectious Disease"/>
            <person name="Wu L."/>
            <person name="Ma J."/>
        </authorList>
    </citation>
    <scope>NUCLEOTIDE SEQUENCE [LARGE SCALE GENOMIC DNA]</scope>
    <source>
        <strain evidence="3">KCTC 42586</strain>
    </source>
</reference>
<accession>A0ABW0CW62</accession>
<dbReference type="InterPro" id="IPR045851">
    <property type="entry name" value="AMP-bd_C_sf"/>
</dbReference>
<gene>
    <name evidence="2" type="ORF">ACFPQ9_40810</name>
</gene>
<dbReference type="InterPro" id="IPR050237">
    <property type="entry name" value="ATP-dep_AMP-bd_enzyme"/>
</dbReference>
<dbReference type="RefSeq" id="WP_380864698.1">
    <property type="nucleotide sequence ID" value="NZ_JBHSKM010000046.1"/>
</dbReference>